<dbReference type="CDD" id="cd00229">
    <property type="entry name" value="SGNH_hydrolase"/>
    <property type="match status" value="1"/>
</dbReference>
<keyword evidence="3" id="KW-1185">Reference proteome</keyword>
<evidence type="ECO:0000313" key="3">
    <source>
        <dbReference type="Proteomes" id="UP001500621"/>
    </source>
</evidence>
<proteinExistence type="predicted"/>
<dbReference type="Gene3D" id="3.40.50.1110">
    <property type="entry name" value="SGNH hydrolase"/>
    <property type="match status" value="1"/>
</dbReference>
<sequence length="226" mass="22947">MGAVLVMVAFSVQLFVRASGEDLARCERFSQASTARLAADAGPVEGRRVVVIGDSWSVGLGLDRPAASWPSRLAAELGARVHVAGFSGSGFGAFSSPCGRVSFGDRAARALPGAGSGAELVVVEGGLNDVDASDSSIATGFRKVLREAGDRQVLVVGPASAPARAALVPDVDGLLARLSAQHGVAYLSTTDLELPYLADGLHLTEAGHRAFGDAVAAAIADLPAAR</sequence>
<accession>A0ABP8W7L6</accession>
<organism evidence="2 3">
    <name type="scientific">Nocardioides nanhaiensis</name>
    <dbReference type="NCBI Taxonomy" id="1476871"/>
    <lineage>
        <taxon>Bacteria</taxon>
        <taxon>Bacillati</taxon>
        <taxon>Actinomycetota</taxon>
        <taxon>Actinomycetes</taxon>
        <taxon>Propionibacteriales</taxon>
        <taxon>Nocardioidaceae</taxon>
        <taxon>Nocardioides</taxon>
    </lineage>
</organism>
<dbReference type="Proteomes" id="UP001500621">
    <property type="component" value="Unassembled WGS sequence"/>
</dbReference>
<feature type="domain" description="SGNH hydrolase-type esterase" evidence="1">
    <location>
        <begin position="51"/>
        <end position="210"/>
    </location>
</feature>
<dbReference type="SUPFAM" id="SSF52266">
    <property type="entry name" value="SGNH hydrolase"/>
    <property type="match status" value="1"/>
</dbReference>
<gene>
    <name evidence="2" type="ORF">GCM10023226_19560</name>
</gene>
<comment type="caution">
    <text evidence="2">The sequence shown here is derived from an EMBL/GenBank/DDBJ whole genome shotgun (WGS) entry which is preliminary data.</text>
</comment>
<dbReference type="InterPro" id="IPR036514">
    <property type="entry name" value="SGNH_hydro_sf"/>
</dbReference>
<dbReference type="EMBL" id="BAABIM010000002">
    <property type="protein sequence ID" value="GAA4682500.1"/>
    <property type="molecule type" value="Genomic_DNA"/>
</dbReference>
<dbReference type="RefSeq" id="WP_345265221.1">
    <property type="nucleotide sequence ID" value="NZ_BAABIM010000002.1"/>
</dbReference>
<dbReference type="Pfam" id="PF13472">
    <property type="entry name" value="Lipase_GDSL_2"/>
    <property type="match status" value="1"/>
</dbReference>
<evidence type="ECO:0000259" key="1">
    <source>
        <dbReference type="Pfam" id="PF13472"/>
    </source>
</evidence>
<name>A0ABP8W7L6_9ACTN</name>
<evidence type="ECO:0000313" key="2">
    <source>
        <dbReference type="EMBL" id="GAA4682500.1"/>
    </source>
</evidence>
<protein>
    <recommendedName>
        <fullName evidence="1">SGNH hydrolase-type esterase domain-containing protein</fullName>
    </recommendedName>
</protein>
<dbReference type="InterPro" id="IPR013830">
    <property type="entry name" value="SGNH_hydro"/>
</dbReference>
<reference evidence="3" key="1">
    <citation type="journal article" date="2019" name="Int. J. Syst. Evol. Microbiol.">
        <title>The Global Catalogue of Microorganisms (GCM) 10K type strain sequencing project: providing services to taxonomists for standard genome sequencing and annotation.</title>
        <authorList>
            <consortium name="The Broad Institute Genomics Platform"/>
            <consortium name="The Broad Institute Genome Sequencing Center for Infectious Disease"/>
            <person name="Wu L."/>
            <person name="Ma J."/>
        </authorList>
    </citation>
    <scope>NUCLEOTIDE SEQUENCE [LARGE SCALE GENOMIC DNA]</scope>
    <source>
        <strain evidence="3">JCM 18127</strain>
    </source>
</reference>